<dbReference type="SUPFAM" id="SSF81345">
    <property type="entry name" value="ABC transporter involved in vitamin B12 uptake, BtuC"/>
    <property type="match status" value="1"/>
</dbReference>
<proteinExistence type="inferred from homology"/>
<keyword evidence="5 8" id="KW-0812">Transmembrane</keyword>
<dbReference type="AlphaFoldDB" id="A0A7G7YR31"/>
<dbReference type="Gene3D" id="1.10.3470.10">
    <property type="entry name" value="ABC transporter involved in vitamin B12 uptake, BtuC"/>
    <property type="match status" value="1"/>
</dbReference>
<dbReference type="GO" id="GO:0033214">
    <property type="term" value="P:siderophore-iron import into cell"/>
    <property type="evidence" value="ECO:0007669"/>
    <property type="project" value="TreeGrafter"/>
</dbReference>
<evidence type="ECO:0000256" key="7">
    <source>
        <dbReference type="ARBA" id="ARBA00023136"/>
    </source>
</evidence>
<evidence type="ECO:0000256" key="8">
    <source>
        <dbReference type="SAM" id="Phobius"/>
    </source>
</evidence>
<dbReference type="PANTHER" id="PTHR30472">
    <property type="entry name" value="FERRIC ENTEROBACTIN TRANSPORT SYSTEM PERMEASE PROTEIN"/>
    <property type="match status" value="1"/>
</dbReference>
<keyword evidence="4" id="KW-1003">Cell membrane</keyword>
<dbReference type="Pfam" id="PF01032">
    <property type="entry name" value="FecCD"/>
    <property type="match status" value="1"/>
</dbReference>
<dbReference type="InterPro" id="IPR037294">
    <property type="entry name" value="ABC_BtuC-like"/>
</dbReference>
<evidence type="ECO:0000256" key="6">
    <source>
        <dbReference type="ARBA" id="ARBA00022989"/>
    </source>
</evidence>
<feature type="transmembrane region" description="Helical" evidence="8">
    <location>
        <begin position="53"/>
        <end position="72"/>
    </location>
</feature>
<name>A0A7G7YR31_9CORY</name>
<evidence type="ECO:0000313" key="10">
    <source>
        <dbReference type="Proteomes" id="UP000515275"/>
    </source>
</evidence>
<organism evidence="9 10">
    <name type="scientific">Corynebacterium anserum</name>
    <dbReference type="NCBI Taxonomy" id="2684406"/>
    <lineage>
        <taxon>Bacteria</taxon>
        <taxon>Bacillati</taxon>
        <taxon>Actinomycetota</taxon>
        <taxon>Actinomycetes</taxon>
        <taxon>Mycobacteriales</taxon>
        <taxon>Corynebacteriaceae</taxon>
        <taxon>Corynebacterium</taxon>
    </lineage>
</organism>
<evidence type="ECO:0000256" key="5">
    <source>
        <dbReference type="ARBA" id="ARBA00022692"/>
    </source>
</evidence>
<evidence type="ECO:0000256" key="1">
    <source>
        <dbReference type="ARBA" id="ARBA00004651"/>
    </source>
</evidence>
<dbReference type="GO" id="GO:0022857">
    <property type="term" value="F:transmembrane transporter activity"/>
    <property type="evidence" value="ECO:0007669"/>
    <property type="project" value="InterPro"/>
</dbReference>
<evidence type="ECO:0000256" key="3">
    <source>
        <dbReference type="ARBA" id="ARBA00022448"/>
    </source>
</evidence>
<comment type="similarity">
    <text evidence="2">Belongs to the binding-protein-dependent transport system permease family. FecCD subfamily.</text>
</comment>
<dbReference type="EMBL" id="CP046883">
    <property type="protein sequence ID" value="QNH96951.1"/>
    <property type="molecule type" value="Genomic_DNA"/>
</dbReference>
<keyword evidence="7 8" id="KW-0472">Membrane</keyword>
<evidence type="ECO:0000313" key="9">
    <source>
        <dbReference type="EMBL" id="QNH96951.1"/>
    </source>
</evidence>
<keyword evidence="6 8" id="KW-1133">Transmembrane helix</keyword>
<evidence type="ECO:0000256" key="4">
    <source>
        <dbReference type="ARBA" id="ARBA00022475"/>
    </source>
</evidence>
<accession>A0A7G7YR31</accession>
<keyword evidence="10" id="KW-1185">Reference proteome</keyword>
<protein>
    <submittedName>
        <fullName evidence="9">Iron chelate uptake ABC transporter family permease subunit</fullName>
    </submittedName>
</protein>
<sequence>MAFIGLIIPHLGRFLVGANHRVLLPISAVMRSTLLVCVDTLCRVIAHAIDQELPINVLTAFFGSPLLLLLLAMNRRSRERTWGHPDLTSLVFPPSSMAGQGHGTSIYMPDQGL</sequence>
<evidence type="ECO:0000256" key="2">
    <source>
        <dbReference type="ARBA" id="ARBA00007935"/>
    </source>
</evidence>
<dbReference type="PANTHER" id="PTHR30472:SF25">
    <property type="entry name" value="ABC TRANSPORTER PERMEASE PROTEIN MJ0876-RELATED"/>
    <property type="match status" value="1"/>
</dbReference>
<gene>
    <name evidence="9" type="ORF">GP473_04900</name>
</gene>
<comment type="subcellular location">
    <subcellularLocation>
        <location evidence="1">Cell membrane</location>
        <topology evidence="1">Multi-pass membrane protein</topology>
    </subcellularLocation>
</comment>
<dbReference type="KEGG" id="cans:GP473_04900"/>
<reference evidence="9 10" key="1">
    <citation type="submission" date="2019-12" db="EMBL/GenBank/DDBJ databases">
        <title>Corynebacterium sp. nov., isolated from feces of the Anser Albifrons in China.</title>
        <authorList>
            <person name="Liu Q."/>
        </authorList>
    </citation>
    <scope>NUCLEOTIDE SEQUENCE [LARGE SCALE GENOMIC DNA]</scope>
    <source>
        <strain evidence="9 10">23H37-10</strain>
    </source>
</reference>
<keyword evidence="3" id="KW-0813">Transport</keyword>
<dbReference type="InterPro" id="IPR000522">
    <property type="entry name" value="ABC_transptr_permease_BtuC"/>
</dbReference>
<dbReference type="GO" id="GO:0005886">
    <property type="term" value="C:plasma membrane"/>
    <property type="evidence" value="ECO:0007669"/>
    <property type="project" value="UniProtKB-SubCell"/>
</dbReference>
<dbReference type="Proteomes" id="UP000515275">
    <property type="component" value="Chromosome"/>
</dbReference>